<keyword evidence="3" id="KW-1185">Reference proteome</keyword>
<sequence>MRVATLGELLGGQGTMTWGSRSPHQPATSRQDSPAVMPARACIIVTNARFPNRSPHPHCLLPNRLASSLLSNPDPSTCRCHRRHLHPLPSSSISP</sequence>
<evidence type="ECO:0000313" key="3">
    <source>
        <dbReference type="Proteomes" id="UP000479710"/>
    </source>
</evidence>
<dbReference type="AlphaFoldDB" id="A0A6G1BPI0"/>
<dbReference type="Proteomes" id="UP000479710">
    <property type="component" value="Unassembled WGS sequence"/>
</dbReference>
<gene>
    <name evidence="2" type="ORF">E2562_033239</name>
</gene>
<accession>A0A6G1BPI0</accession>
<organism evidence="2 3">
    <name type="scientific">Oryza meyeriana var. granulata</name>
    <dbReference type="NCBI Taxonomy" id="110450"/>
    <lineage>
        <taxon>Eukaryota</taxon>
        <taxon>Viridiplantae</taxon>
        <taxon>Streptophyta</taxon>
        <taxon>Embryophyta</taxon>
        <taxon>Tracheophyta</taxon>
        <taxon>Spermatophyta</taxon>
        <taxon>Magnoliopsida</taxon>
        <taxon>Liliopsida</taxon>
        <taxon>Poales</taxon>
        <taxon>Poaceae</taxon>
        <taxon>BOP clade</taxon>
        <taxon>Oryzoideae</taxon>
        <taxon>Oryzeae</taxon>
        <taxon>Oryzinae</taxon>
        <taxon>Oryza</taxon>
        <taxon>Oryza meyeriana</taxon>
    </lineage>
</organism>
<evidence type="ECO:0000313" key="2">
    <source>
        <dbReference type="EMBL" id="KAF0889850.1"/>
    </source>
</evidence>
<evidence type="ECO:0000256" key="1">
    <source>
        <dbReference type="SAM" id="MobiDB-lite"/>
    </source>
</evidence>
<dbReference type="EMBL" id="SPHZ02000012">
    <property type="protein sequence ID" value="KAF0889850.1"/>
    <property type="molecule type" value="Genomic_DNA"/>
</dbReference>
<protein>
    <submittedName>
        <fullName evidence="2">Uncharacterized protein</fullName>
    </submittedName>
</protein>
<name>A0A6G1BPI0_9ORYZ</name>
<proteinExistence type="predicted"/>
<feature type="region of interest" description="Disordered" evidence="1">
    <location>
        <begin position="1"/>
        <end position="35"/>
    </location>
</feature>
<comment type="caution">
    <text evidence="2">The sequence shown here is derived from an EMBL/GenBank/DDBJ whole genome shotgun (WGS) entry which is preliminary data.</text>
</comment>
<feature type="compositionally biased region" description="Polar residues" evidence="1">
    <location>
        <begin position="15"/>
        <end position="32"/>
    </location>
</feature>
<reference evidence="2 3" key="1">
    <citation type="submission" date="2019-11" db="EMBL/GenBank/DDBJ databases">
        <title>Whole genome sequence of Oryza granulata.</title>
        <authorList>
            <person name="Li W."/>
        </authorList>
    </citation>
    <scope>NUCLEOTIDE SEQUENCE [LARGE SCALE GENOMIC DNA]</scope>
    <source>
        <strain evidence="3">cv. Menghai</strain>
        <tissue evidence="2">Leaf</tissue>
    </source>
</reference>